<comment type="caution">
    <text evidence="1">The sequence shown here is derived from an EMBL/GenBank/DDBJ whole genome shotgun (WGS) entry which is preliminary data.</text>
</comment>
<protein>
    <submittedName>
        <fullName evidence="1">Uncharacterized protein</fullName>
    </submittedName>
</protein>
<evidence type="ECO:0000313" key="1">
    <source>
        <dbReference type="EMBL" id="CAF1238948.1"/>
    </source>
</evidence>
<dbReference type="EMBL" id="CAJOBA010037669">
    <property type="protein sequence ID" value="CAF4046444.1"/>
    <property type="molecule type" value="Genomic_DNA"/>
</dbReference>
<dbReference type="EMBL" id="CAJNOK010016121">
    <property type="protein sequence ID" value="CAF1238948.1"/>
    <property type="molecule type" value="Genomic_DNA"/>
</dbReference>
<feature type="non-terminal residue" evidence="1">
    <location>
        <position position="1"/>
    </location>
</feature>
<name>A0A8S2EJ23_9BILA</name>
<gene>
    <name evidence="1" type="ORF">OVA965_LOCUS25731</name>
    <name evidence="2" type="ORF">TMI583_LOCUS26463</name>
</gene>
<dbReference type="AlphaFoldDB" id="A0A8S2EJ23"/>
<organism evidence="1 3">
    <name type="scientific">Didymodactylos carnosus</name>
    <dbReference type="NCBI Taxonomy" id="1234261"/>
    <lineage>
        <taxon>Eukaryota</taxon>
        <taxon>Metazoa</taxon>
        <taxon>Spiralia</taxon>
        <taxon>Gnathifera</taxon>
        <taxon>Rotifera</taxon>
        <taxon>Eurotatoria</taxon>
        <taxon>Bdelloidea</taxon>
        <taxon>Philodinida</taxon>
        <taxon>Philodinidae</taxon>
        <taxon>Didymodactylos</taxon>
    </lineage>
</organism>
<sequence length="29" mass="3120">MLGGLRGLSIESCDVILTQRFVVDIALSI</sequence>
<dbReference type="Proteomes" id="UP000677228">
    <property type="component" value="Unassembled WGS sequence"/>
</dbReference>
<evidence type="ECO:0000313" key="2">
    <source>
        <dbReference type="EMBL" id="CAF4046444.1"/>
    </source>
</evidence>
<proteinExistence type="predicted"/>
<accession>A0A8S2EJ23</accession>
<dbReference type="Proteomes" id="UP000682733">
    <property type="component" value="Unassembled WGS sequence"/>
</dbReference>
<evidence type="ECO:0000313" key="3">
    <source>
        <dbReference type="Proteomes" id="UP000677228"/>
    </source>
</evidence>
<reference evidence="1" key="1">
    <citation type="submission" date="2021-02" db="EMBL/GenBank/DDBJ databases">
        <authorList>
            <person name="Nowell W R."/>
        </authorList>
    </citation>
    <scope>NUCLEOTIDE SEQUENCE</scope>
</reference>